<name>A0A7X0NYA7_9ACTN</name>
<keyword evidence="2" id="KW-1185">Reference proteome</keyword>
<dbReference type="Proteomes" id="UP000565579">
    <property type="component" value="Unassembled WGS sequence"/>
</dbReference>
<reference evidence="1 2" key="1">
    <citation type="submission" date="2020-08" db="EMBL/GenBank/DDBJ databases">
        <title>Sequencing the genomes of 1000 actinobacteria strains.</title>
        <authorList>
            <person name="Klenk H.-P."/>
        </authorList>
    </citation>
    <scope>NUCLEOTIDE SEQUENCE [LARGE SCALE GENOMIC DNA]</scope>
    <source>
        <strain evidence="1 2">DSM 43768</strain>
    </source>
</reference>
<evidence type="ECO:0000313" key="2">
    <source>
        <dbReference type="Proteomes" id="UP000565579"/>
    </source>
</evidence>
<keyword evidence="1" id="KW-0238">DNA-binding</keyword>
<dbReference type="EMBL" id="JACHMI010000001">
    <property type="protein sequence ID" value="MBB6551873.1"/>
    <property type="molecule type" value="Genomic_DNA"/>
</dbReference>
<dbReference type="RefSeq" id="WP_185105878.1">
    <property type="nucleotide sequence ID" value="NZ_JACHMI010000001.1"/>
</dbReference>
<dbReference type="InterPro" id="IPR036388">
    <property type="entry name" value="WH-like_DNA-bd_sf"/>
</dbReference>
<dbReference type="Gene3D" id="1.10.10.10">
    <property type="entry name" value="Winged helix-like DNA-binding domain superfamily/Winged helix DNA-binding domain"/>
    <property type="match status" value="1"/>
</dbReference>
<proteinExistence type="predicted"/>
<organism evidence="1 2">
    <name type="scientific">Nonomuraea rubra</name>
    <dbReference type="NCBI Taxonomy" id="46180"/>
    <lineage>
        <taxon>Bacteria</taxon>
        <taxon>Bacillati</taxon>
        <taxon>Actinomycetota</taxon>
        <taxon>Actinomycetes</taxon>
        <taxon>Streptosporangiales</taxon>
        <taxon>Streptosporangiaceae</taxon>
        <taxon>Nonomuraea</taxon>
    </lineage>
</organism>
<comment type="caution">
    <text evidence="1">The sequence shown here is derived from an EMBL/GenBank/DDBJ whole genome shotgun (WGS) entry which is preliminary data.</text>
</comment>
<evidence type="ECO:0000313" key="1">
    <source>
        <dbReference type="EMBL" id="MBB6551873.1"/>
    </source>
</evidence>
<gene>
    <name evidence="1" type="ORF">HD593_006668</name>
</gene>
<dbReference type="InterPro" id="IPR036390">
    <property type="entry name" value="WH_DNA-bd_sf"/>
</dbReference>
<dbReference type="GO" id="GO:0003677">
    <property type="term" value="F:DNA binding"/>
    <property type="evidence" value="ECO:0007669"/>
    <property type="project" value="UniProtKB-KW"/>
</dbReference>
<dbReference type="AlphaFoldDB" id="A0A7X0NYA7"/>
<protein>
    <submittedName>
        <fullName evidence="1">DNA-binding MarR family transcriptional regulator</fullName>
    </submittedName>
</protein>
<sequence length="76" mass="8120">MTSRGLVTRIKCKEDARGVRIALTDKGRATIGAAVPGHVAQVRKLFLDAVPPKHLDIIANISEAVLEGLEDDDTVS</sequence>
<accession>A0A7X0NYA7</accession>
<dbReference type="SUPFAM" id="SSF46785">
    <property type="entry name" value="Winged helix' DNA-binding domain"/>
    <property type="match status" value="1"/>
</dbReference>